<evidence type="ECO:0000256" key="14">
    <source>
        <dbReference type="SAM" id="Phobius"/>
    </source>
</evidence>
<dbReference type="FunFam" id="3.10.250.10:FF:000004">
    <property type="entry name" value="Scavenger receptor cysteine-rich type 1 protein M130"/>
    <property type="match status" value="1"/>
</dbReference>
<feature type="domain" description="SRCR" evidence="15">
    <location>
        <begin position="152"/>
        <end position="252"/>
    </location>
</feature>
<feature type="region of interest" description="Disordered" evidence="13">
    <location>
        <begin position="901"/>
        <end position="938"/>
    </location>
</feature>
<dbReference type="FunFam" id="3.10.250.10:FF:000009">
    <property type="entry name" value="WC1"/>
    <property type="match status" value="2"/>
</dbReference>
<feature type="disulfide bond" evidence="12">
    <location>
        <begin position="649"/>
        <end position="710"/>
    </location>
</feature>
<protein>
    <recommendedName>
        <fullName evidence="15">SRCR domain-containing protein</fullName>
    </recommendedName>
</protein>
<keyword evidence="8 14" id="KW-1133">Transmembrane helix</keyword>
<dbReference type="FunFam" id="3.10.250.10:FF:000002">
    <property type="entry name" value="Scavenger receptor cysteine-rich type 1 protein M130"/>
    <property type="match status" value="1"/>
</dbReference>
<evidence type="ECO:0000256" key="3">
    <source>
        <dbReference type="ARBA" id="ARBA00022475"/>
    </source>
</evidence>
<evidence type="ECO:0000256" key="13">
    <source>
        <dbReference type="SAM" id="MobiDB-lite"/>
    </source>
</evidence>
<feature type="disulfide bond" evidence="12">
    <location>
        <begin position="177"/>
        <end position="241"/>
    </location>
</feature>
<evidence type="ECO:0000256" key="12">
    <source>
        <dbReference type="PROSITE-ProRule" id="PRU00196"/>
    </source>
</evidence>
<feature type="compositionally biased region" description="Low complexity" evidence="13">
    <location>
        <begin position="717"/>
        <end position="732"/>
    </location>
</feature>
<feature type="disulfide bond" evidence="12">
    <location>
        <begin position="51"/>
        <end position="61"/>
    </location>
</feature>
<feature type="transmembrane region" description="Helical" evidence="14">
    <location>
        <begin position="747"/>
        <end position="771"/>
    </location>
</feature>
<reference evidence="16" key="1">
    <citation type="journal article" date="2023" name="Science">
        <title>Genome structures resolve the early diversification of teleost fishes.</title>
        <authorList>
            <person name="Parey E."/>
            <person name="Louis A."/>
            <person name="Montfort J."/>
            <person name="Bouchez O."/>
            <person name="Roques C."/>
            <person name="Iampietro C."/>
            <person name="Lluch J."/>
            <person name="Castinel A."/>
            <person name="Donnadieu C."/>
            <person name="Desvignes T."/>
            <person name="Floi Bucao C."/>
            <person name="Jouanno E."/>
            <person name="Wen M."/>
            <person name="Mejri S."/>
            <person name="Dirks R."/>
            <person name="Jansen H."/>
            <person name="Henkel C."/>
            <person name="Chen W.J."/>
            <person name="Zahm M."/>
            <person name="Cabau C."/>
            <person name="Klopp C."/>
            <person name="Thompson A.W."/>
            <person name="Robinson-Rechavi M."/>
            <person name="Braasch I."/>
            <person name="Lecointre G."/>
            <person name="Bobe J."/>
            <person name="Postlethwait J.H."/>
            <person name="Berthelot C."/>
            <person name="Roest Crollius H."/>
            <person name="Guiguen Y."/>
        </authorList>
    </citation>
    <scope>NUCLEOTIDE SEQUENCE</scope>
    <source>
        <strain evidence="16">NC1722</strain>
    </source>
</reference>
<accession>A0AAD7R3U1</accession>
<feature type="disulfide bond" evidence="12">
    <location>
        <begin position="435"/>
        <end position="445"/>
    </location>
</feature>
<keyword evidence="11" id="KW-0325">Glycoprotein</keyword>
<evidence type="ECO:0000256" key="7">
    <source>
        <dbReference type="ARBA" id="ARBA00022737"/>
    </source>
</evidence>
<dbReference type="Pfam" id="PF00530">
    <property type="entry name" value="SRCR"/>
    <property type="match status" value="6"/>
</dbReference>
<dbReference type="PRINTS" id="PR00258">
    <property type="entry name" value="SPERACTRCPTR"/>
</dbReference>
<feature type="disulfide bond" evidence="12">
    <location>
        <begin position="680"/>
        <end position="690"/>
    </location>
</feature>
<evidence type="ECO:0000256" key="4">
    <source>
        <dbReference type="ARBA" id="ARBA00022525"/>
    </source>
</evidence>
<dbReference type="Proteomes" id="UP001221898">
    <property type="component" value="Unassembled WGS sequence"/>
</dbReference>
<feature type="disulfide bond" evidence="12">
    <location>
        <begin position="20"/>
        <end position="81"/>
    </location>
</feature>
<evidence type="ECO:0000256" key="9">
    <source>
        <dbReference type="ARBA" id="ARBA00023136"/>
    </source>
</evidence>
<evidence type="ECO:0000313" key="16">
    <source>
        <dbReference type="EMBL" id="KAJ8362017.1"/>
    </source>
</evidence>
<dbReference type="PANTHER" id="PTHR19331">
    <property type="entry name" value="SCAVENGER RECEPTOR DOMAIN-CONTAINING"/>
    <property type="match status" value="1"/>
</dbReference>
<keyword evidence="4" id="KW-0964">Secreted</keyword>
<feature type="disulfide bond" evidence="12">
    <location>
        <begin position="190"/>
        <end position="251"/>
    </location>
</feature>
<feature type="domain" description="SRCR" evidence="15">
    <location>
        <begin position="368"/>
        <end position="482"/>
    </location>
</feature>
<evidence type="ECO:0000256" key="5">
    <source>
        <dbReference type="ARBA" id="ARBA00022692"/>
    </source>
</evidence>
<keyword evidence="5 14" id="KW-0812">Transmembrane</keyword>
<feature type="disulfide bond" evidence="12">
    <location>
        <begin position="295"/>
        <end position="356"/>
    </location>
</feature>
<feature type="region of interest" description="Disordered" evidence="13">
    <location>
        <begin position="717"/>
        <end position="737"/>
    </location>
</feature>
<evidence type="ECO:0000256" key="2">
    <source>
        <dbReference type="ARBA" id="ARBA00004613"/>
    </source>
</evidence>
<feature type="disulfide bond" evidence="12">
    <location>
        <begin position="282"/>
        <end position="346"/>
    </location>
</feature>
<dbReference type="FunFam" id="3.10.250.10:FF:000016">
    <property type="entry name" value="Scavenger receptor cysteine-rich protein type 12"/>
    <property type="match status" value="1"/>
</dbReference>
<name>A0AAD7R3U1_9TELE</name>
<feature type="domain" description="SRCR" evidence="15">
    <location>
        <begin position="11"/>
        <end position="82"/>
    </location>
</feature>
<feature type="region of interest" description="Disordered" evidence="13">
    <location>
        <begin position="810"/>
        <end position="832"/>
    </location>
</feature>
<proteinExistence type="predicted"/>
<comment type="subcellular location">
    <subcellularLocation>
        <location evidence="1">Cell membrane</location>
        <topology evidence="1">Single-pass type I membrane protein</topology>
    </subcellularLocation>
    <subcellularLocation>
        <location evidence="2">Secreted</location>
    </subcellularLocation>
</comment>
<feature type="disulfide bond" evidence="12">
    <location>
        <begin position="326"/>
        <end position="336"/>
    </location>
</feature>
<gene>
    <name evidence="16" type="ORF">AAFF_G00401860</name>
</gene>
<dbReference type="AlphaFoldDB" id="A0AAD7R3U1"/>
<evidence type="ECO:0000256" key="6">
    <source>
        <dbReference type="ARBA" id="ARBA00022729"/>
    </source>
</evidence>
<feature type="domain" description="SRCR" evidence="15">
    <location>
        <begin position="257"/>
        <end position="357"/>
    </location>
</feature>
<dbReference type="SMART" id="SM00202">
    <property type="entry name" value="SR"/>
    <property type="match status" value="7"/>
</dbReference>
<feature type="disulfide bond" evidence="12">
    <location>
        <begin position="636"/>
        <end position="700"/>
    </location>
</feature>
<keyword evidence="3" id="KW-1003">Cell membrane</keyword>
<evidence type="ECO:0000313" key="17">
    <source>
        <dbReference type="Proteomes" id="UP001221898"/>
    </source>
</evidence>
<dbReference type="SUPFAM" id="SSF56487">
    <property type="entry name" value="SRCR-like"/>
    <property type="match status" value="7"/>
</dbReference>
<evidence type="ECO:0000256" key="11">
    <source>
        <dbReference type="ARBA" id="ARBA00023180"/>
    </source>
</evidence>
<dbReference type="GO" id="GO:0005576">
    <property type="term" value="C:extracellular region"/>
    <property type="evidence" value="ECO:0007669"/>
    <property type="project" value="UniProtKB-SubCell"/>
</dbReference>
<dbReference type="FunFam" id="3.10.250.10:FF:000012">
    <property type="entry name" value="CD163 molecule like 1"/>
    <property type="match status" value="1"/>
</dbReference>
<sequence>MTVVTMKMLVWFAQDAEVVCRELGCGAPAEVRGAAAFGRGEGSVWSKELQCRGNESQIFFCPTSPTQKQNCSHENDVGLVCSGSGYVRLKDGGSPCAGRVEVNHGGEWRRVCAANWGEREAQSPHWSTVHHRHDDCNRYGFDDAGVKCSGGVRLVGGAHLCDGRVEVHDGRSWQTVCDADFDQQDAEVVCRELGCGAPAEVRGAAAFGRGEGSVGSMELQCRGNESQIFFCPTSPTQKQNCSHENDVGLVCSGYTDSRLVNGSDNCSGRVELKHLGTWGTVCDACWDMRASSVLCQQLGCGTAVTVPGQAWFGEGSDPTRADVFDCHGNETRLSQCAVSSWRRAACSHGQDVGVICSGSALSALDGTVRLSGESGCEGQVEVYYQQAWSTVLESWSFREASVVCRQLGCGSAVQVYSSSPSGMGNSGVCLTGFQCSGRESHLGNCSGPHNLTCGSSPQVSIVCSKLGQTDCGHKKDVGVVCSESMEMRLTEGCSGKLEVFYNGTWGNVCFNDMRPDTVSLICQELNCGKSGILYDTWPRLKSAPNWLDFFNCRAHDSTLSQCPSQPWGQNECTNREVARITCKAEEDREPRSRLSCSSAANHRACTNHLPLRLRGGEGGCSGRLEVFHRGSWGTVCDDSWDLRDVQVVCRQLGCGPAKKAHGNATFGGGNGSIWLNEVKCRGTELHLWDCPHSLQQHSSCEHQNDAGVTCTDYSSDSTTTTEIPATTTTVPPKQVPLPRQTPPSLPIAPVAFVVLGALVFLLLVVLGVLLLHNRALRRALSPGDHAPLHEAIYEEIEQRLAREGTYNIRRQGSVLSEDPPSGYEDVGDNEGHSLSEDLVMEDMPENYDDVITAHQHPGSVAGELVMGDPPEYYDDVITMEESPGDLVTEDTEENYDDAVTLDRSQMRESILAPEGPPAPDEMDYDDVGEEPLEGGGAY</sequence>
<dbReference type="PROSITE" id="PS50287">
    <property type="entry name" value="SRCR_2"/>
    <property type="match status" value="7"/>
</dbReference>
<dbReference type="GO" id="GO:0005886">
    <property type="term" value="C:plasma membrane"/>
    <property type="evidence" value="ECO:0007669"/>
    <property type="project" value="UniProtKB-SubCell"/>
</dbReference>
<dbReference type="Gene3D" id="3.10.250.10">
    <property type="entry name" value="SRCR-like domain"/>
    <property type="match status" value="7"/>
</dbReference>
<dbReference type="GO" id="GO:0005737">
    <property type="term" value="C:cytoplasm"/>
    <property type="evidence" value="ECO:0007669"/>
    <property type="project" value="UniProtKB-ARBA"/>
</dbReference>
<feature type="domain" description="SRCR" evidence="15">
    <location>
        <begin position="611"/>
        <end position="711"/>
    </location>
</feature>
<comment type="caution">
    <text evidence="12">Lacks conserved residue(s) required for the propagation of feature annotation.</text>
</comment>
<dbReference type="PANTHER" id="PTHR19331:SF468">
    <property type="entry name" value="SCAVENGER RECEPTOR CYSTEINE-RICH TYPE 1 PROTEIN M160"/>
    <property type="match status" value="1"/>
</dbReference>
<keyword evidence="9 14" id="KW-0472">Membrane</keyword>
<dbReference type="EMBL" id="JAINUG010000796">
    <property type="protein sequence ID" value="KAJ8362017.1"/>
    <property type="molecule type" value="Genomic_DNA"/>
</dbReference>
<evidence type="ECO:0000256" key="8">
    <source>
        <dbReference type="ARBA" id="ARBA00022989"/>
    </source>
</evidence>
<evidence type="ECO:0000259" key="15">
    <source>
        <dbReference type="PROSITE" id="PS50287"/>
    </source>
</evidence>
<keyword evidence="7" id="KW-0677">Repeat</keyword>
<dbReference type="PROSITE" id="PS00420">
    <property type="entry name" value="SRCR_1"/>
    <property type="match status" value="2"/>
</dbReference>
<evidence type="ECO:0000256" key="10">
    <source>
        <dbReference type="ARBA" id="ARBA00023157"/>
    </source>
</evidence>
<feature type="domain" description="SRCR" evidence="15">
    <location>
        <begin position="487"/>
        <end position="583"/>
    </location>
</feature>
<feature type="disulfide bond" evidence="12">
    <location>
        <begin position="221"/>
        <end position="231"/>
    </location>
</feature>
<dbReference type="InterPro" id="IPR001190">
    <property type="entry name" value="SRCR"/>
</dbReference>
<feature type="domain" description="SRCR" evidence="15">
    <location>
        <begin position="87"/>
        <end position="144"/>
    </location>
</feature>
<comment type="caution">
    <text evidence="16">The sequence shown here is derived from an EMBL/GenBank/DDBJ whole genome shotgun (WGS) entry which is preliminary data.</text>
</comment>
<keyword evidence="6" id="KW-0732">Signal</keyword>
<keyword evidence="10 12" id="KW-1015">Disulfide bond</keyword>
<dbReference type="InterPro" id="IPR036772">
    <property type="entry name" value="SRCR-like_dom_sf"/>
</dbReference>
<keyword evidence="17" id="KW-1185">Reference proteome</keyword>
<evidence type="ECO:0000256" key="1">
    <source>
        <dbReference type="ARBA" id="ARBA00004251"/>
    </source>
</evidence>
<organism evidence="16 17">
    <name type="scientific">Aldrovandia affinis</name>
    <dbReference type="NCBI Taxonomy" id="143900"/>
    <lineage>
        <taxon>Eukaryota</taxon>
        <taxon>Metazoa</taxon>
        <taxon>Chordata</taxon>
        <taxon>Craniata</taxon>
        <taxon>Vertebrata</taxon>
        <taxon>Euteleostomi</taxon>
        <taxon>Actinopterygii</taxon>
        <taxon>Neopterygii</taxon>
        <taxon>Teleostei</taxon>
        <taxon>Notacanthiformes</taxon>
        <taxon>Halosauridae</taxon>
        <taxon>Aldrovandia</taxon>
    </lineage>
</organism>
<feature type="compositionally biased region" description="Acidic residues" evidence="13">
    <location>
        <begin position="920"/>
        <end position="932"/>
    </location>
</feature>
<feature type="disulfide bond" evidence="12">
    <location>
        <begin position="552"/>
        <end position="562"/>
    </location>
</feature>